<feature type="region of interest" description="Disordered" evidence="1">
    <location>
        <begin position="78"/>
        <end position="121"/>
    </location>
</feature>
<evidence type="ECO:0000313" key="2">
    <source>
        <dbReference type="EMBL" id="NHZ44403.1"/>
    </source>
</evidence>
<dbReference type="NCBIfam" id="TIGR04267">
    <property type="entry name" value="mod_HExxH"/>
    <property type="match status" value="1"/>
</dbReference>
<feature type="compositionally biased region" description="Basic residues" evidence="1">
    <location>
        <begin position="1"/>
        <end position="12"/>
    </location>
</feature>
<protein>
    <recommendedName>
        <fullName evidence="4">HEXXH motif domain-containing protein</fullName>
    </recommendedName>
</protein>
<reference evidence="2 3" key="1">
    <citation type="submission" date="2019-09" db="EMBL/GenBank/DDBJ databases">
        <title>Taxonomy of Antarctic Massilia spp.: description of Massilia rubra sp. nov., Massilia aquatica sp. nov., Massilia mucilaginosa sp. nov., Massilia frigida sp. nov. isolated from streams, lakes and regoliths.</title>
        <authorList>
            <person name="Holochova P."/>
            <person name="Sedlacek I."/>
            <person name="Kralova S."/>
            <person name="Maslanova I."/>
            <person name="Busse H.-J."/>
            <person name="Stankova E."/>
            <person name="Vrbovska V."/>
            <person name="Kovarovic V."/>
            <person name="Bartak M."/>
            <person name="Svec P."/>
            <person name="Pantucek R."/>
        </authorList>
    </citation>
    <scope>NUCLEOTIDE SEQUENCE [LARGE SCALE GENOMIC DNA]</scope>
    <source>
        <strain evidence="2 3">CCM 8693</strain>
    </source>
</reference>
<sequence>MAGRQARGKSRVSRPVIPAGETSPAQGAQLDSHMNDTPITQLRQSAIAAFEADGDELNTVKKNILWYASINMMHGALRPEPPPPLPSTANGPIDPSAAEAEDRRRQLAATKEGPVANDPAALSGLATLTEQGRYDPFNLRQNINNQIQAIAAITGCLPVAATFKQSYINSLNAIQNTSIPCQDALMVSFDNPRLLEELCREGLISRSQPQFYSAAEQQTITGRIGDALAFIKAVDGDLYTAIHAMIGTIACVRREGSSGTVSSMVGLIWINPDASWTVLDFAESIVHEYIHNTIFLADLVRKIFTTPHWYAPEDGLVISAIKKYPRGVNIAFHSVFVAIGLAIFMDKARQHVRAGELTAGLRDTLDGLREKSPRFLSDFGSDMLERVDIHQPLAA</sequence>
<feature type="region of interest" description="Disordered" evidence="1">
    <location>
        <begin position="1"/>
        <end position="30"/>
    </location>
</feature>
<proteinExistence type="predicted"/>
<evidence type="ECO:0008006" key="4">
    <source>
        <dbReference type="Google" id="ProtNLM"/>
    </source>
</evidence>
<dbReference type="InterPro" id="IPR026337">
    <property type="entry name" value="AKG_HExxH"/>
</dbReference>
<evidence type="ECO:0000256" key="1">
    <source>
        <dbReference type="SAM" id="MobiDB-lite"/>
    </source>
</evidence>
<accession>A0ABX0MHL9</accession>
<organism evidence="2 3">
    <name type="scientific">Massilia aquatica</name>
    <dbReference type="NCBI Taxonomy" id="2609000"/>
    <lineage>
        <taxon>Bacteria</taxon>
        <taxon>Pseudomonadati</taxon>
        <taxon>Pseudomonadota</taxon>
        <taxon>Betaproteobacteria</taxon>
        <taxon>Burkholderiales</taxon>
        <taxon>Oxalobacteraceae</taxon>
        <taxon>Telluria group</taxon>
        <taxon>Massilia</taxon>
    </lineage>
</organism>
<dbReference type="RefSeq" id="WP_167081045.1">
    <property type="nucleotide sequence ID" value="NZ_VVIW01000031.1"/>
</dbReference>
<dbReference type="Proteomes" id="UP000819052">
    <property type="component" value="Unassembled WGS sequence"/>
</dbReference>
<comment type="caution">
    <text evidence="2">The sequence shown here is derived from an EMBL/GenBank/DDBJ whole genome shotgun (WGS) entry which is preliminary data.</text>
</comment>
<name>A0ABX0MHL9_9BURK</name>
<keyword evidence="3" id="KW-1185">Reference proteome</keyword>
<gene>
    <name evidence="2" type="ORF">F1609_30210</name>
</gene>
<evidence type="ECO:0000313" key="3">
    <source>
        <dbReference type="Proteomes" id="UP000819052"/>
    </source>
</evidence>
<dbReference type="EMBL" id="VVIW01000031">
    <property type="protein sequence ID" value="NHZ44403.1"/>
    <property type="molecule type" value="Genomic_DNA"/>
</dbReference>